<feature type="domain" description="EamA" evidence="3">
    <location>
        <begin position="33"/>
        <end position="167"/>
    </location>
</feature>
<keyword evidence="2" id="KW-1133">Transmembrane helix</keyword>
<feature type="transmembrane region" description="Helical" evidence="2">
    <location>
        <begin position="126"/>
        <end position="144"/>
    </location>
</feature>
<keyword evidence="2" id="KW-0812">Transmembrane</keyword>
<organism evidence="4 5">
    <name type="scientific">Comamonas piscis</name>
    <dbReference type="NCBI Taxonomy" id="1562974"/>
    <lineage>
        <taxon>Bacteria</taxon>
        <taxon>Pseudomonadati</taxon>
        <taxon>Pseudomonadota</taxon>
        <taxon>Betaproteobacteria</taxon>
        <taxon>Burkholderiales</taxon>
        <taxon>Comamonadaceae</taxon>
        <taxon>Comamonas</taxon>
    </lineage>
</organism>
<dbReference type="RefSeq" id="WP_182322216.1">
    <property type="nucleotide sequence ID" value="NZ_CP058554.1"/>
</dbReference>
<evidence type="ECO:0000313" key="5">
    <source>
        <dbReference type="Proteomes" id="UP000515240"/>
    </source>
</evidence>
<feature type="domain" description="EamA" evidence="3">
    <location>
        <begin position="177"/>
        <end position="307"/>
    </location>
</feature>
<dbReference type="GO" id="GO:0016020">
    <property type="term" value="C:membrane"/>
    <property type="evidence" value="ECO:0007669"/>
    <property type="project" value="InterPro"/>
</dbReference>
<evidence type="ECO:0000313" key="4">
    <source>
        <dbReference type="EMBL" id="QMV73478.1"/>
    </source>
</evidence>
<dbReference type="PANTHER" id="PTHR22911:SF103">
    <property type="entry name" value="BLR2811 PROTEIN"/>
    <property type="match status" value="1"/>
</dbReference>
<dbReference type="EMBL" id="CP058554">
    <property type="protein sequence ID" value="QMV73478.1"/>
    <property type="molecule type" value="Genomic_DNA"/>
</dbReference>
<feature type="transmembrane region" description="Helical" evidence="2">
    <location>
        <begin position="99"/>
        <end position="120"/>
    </location>
</feature>
<name>A0A7G5EHK3_9BURK</name>
<evidence type="ECO:0000259" key="3">
    <source>
        <dbReference type="Pfam" id="PF00892"/>
    </source>
</evidence>
<feature type="transmembrane region" description="Helical" evidence="2">
    <location>
        <begin position="237"/>
        <end position="255"/>
    </location>
</feature>
<dbReference type="Pfam" id="PF00892">
    <property type="entry name" value="EamA"/>
    <property type="match status" value="2"/>
</dbReference>
<proteinExistence type="predicted"/>
<feature type="transmembrane region" description="Helical" evidence="2">
    <location>
        <begin position="206"/>
        <end position="225"/>
    </location>
</feature>
<feature type="transmembrane region" description="Helical" evidence="2">
    <location>
        <begin position="33"/>
        <end position="50"/>
    </location>
</feature>
<dbReference type="Proteomes" id="UP000515240">
    <property type="component" value="Chromosome"/>
</dbReference>
<dbReference type="KEGG" id="cpis:HS961_11930"/>
<dbReference type="SUPFAM" id="SSF103481">
    <property type="entry name" value="Multidrug resistance efflux transporter EmrE"/>
    <property type="match status" value="2"/>
</dbReference>
<dbReference type="InterPro" id="IPR037185">
    <property type="entry name" value="EmrE-like"/>
</dbReference>
<keyword evidence="2" id="KW-0472">Membrane</keyword>
<feature type="transmembrane region" description="Helical" evidence="2">
    <location>
        <begin position="267"/>
        <end position="286"/>
    </location>
</feature>
<reference evidence="4 5" key="1">
    <citation type="journal article" date="2020" name="G3 (Bethesda)">
        <title>CeMbio - The Caenorhabditis elegans Microbiome Resource.</title>
        <authorList>
            <person name="Dirksen P."/>
            <person name="Assie A."/>
            <person name="Zimmermann J."/>
            <person name="Zhang F."/>
            <person name="Tietje A.M."/>
            <person name="Marsh S.A."/>
            <person name="Felix M.A."/>
            <person name="Shapira M."/>
            <person name="Kaleta C."/>
            <person name="Schulenburg H."/>
            <person name="Samuel B."/>
        </authorList>
    </citation>
    <scope>NUCLEOTIDE SEQUENCE [LARGE SCALE GENOMIC DNA]</scope>
    <source>
        <strain evidence="4 5">BIGb0172</strain>
    </source>
</reference>
<dbReference type="AlphaFoldDB" id="A0A7G5EHK3"/>
<feature type="compositionally biased region" description="Polar residues" evidence="1">
    <location>
        <begin position="1"/>
        <end position="12"/>
    </location>
</feature>
<sequence>MADQAAQPSRQIGSPEPLPAQRDADAARRLRQGLGLFLAALLCFACYDAFAKHMLAQFPATVMNLSRYAAIGVLALWVMHRHGDWSALRWGRLRSGKLLLLRSLMLAIVATCFMTALATMPLAEATAIYFTAPLIMVALSPWLLGERVGRVQWVAVLLGFAGMLLIVRPGNALPLAGTVLMAISAVCYALFQVLTRKLSGVVPTAVQFAYMALFCLVITNLPALFHPITEWPDAPHMALLLAGGFVSGGAQLLLLQAFQRASASTLAPMNYVQLLLAVLISTFWFQRPPDSLALYGMLMISAAGVYLAWPRRQKHTAHQAPRHDI</sequence>
<feature type="region of interest" description="Disordered" evidence="1">
    <location>
        <begin position="1"/>
        <end position="20"/>
    </location>
</feature>
<feature type="transmembrane region" description="Helical" evidence="2">
    <location>
        <begin position="292"/>
        <end position="309"/>
    </location>
</feature>
<feature type="transmembrane region" description="Helical" evidence="2">
    <location>
        <begin position="56"/>
        <end position="78"/>
    </location>
</feature>
<evidence type="ECO:0000256" key="2">
    <source>
        <dbReference type="SAM" id="Phobius"/>
    </source>
</evidence>
<dbReference type="InterPro" id="IPR000620">
    <property type="entry name" value="EamA_dom"/>
</dbReference>
<gene>
    <name evidence="4" type="ORF">HS961_11930</name>
</gene>
<evidence type="ECO:0000256" key="1">
    <source>
        <dbReference type="SAM" id="MobiDB-lite"/>
    </source>
</evidence>
<protein>
    <submittedName>
        <fullName evidence="4">DMT family transporter</fullName>
    </submittedName>
</protein>
<keyword evidence="5" id="KW-1185">Reference proteome</keyword>
<feature type="transmembrane region" description="Helical" evidence="2">
    <location>
        <begin position="151"/>
        <end position="167"/>
    </location>
</feature>
<feature type="transmembrane region" description="Helical" evidence="2">
    <location>
        <begin position="173"/>
        <end position="194"/>
    </location>
</feature>
<dbReference type="PANTHER" id="PTHR22911">
    <property type="entry name" value="ACYL-MALONYL CONDENSING ENZYME-RELATED"/>
    <property type="match status" value="1"/>
</dbReference>
<accession>A0A7G5EHK3</accession>